<comment type="caution">
    <text evidence="1">The sequence shown here is derived from an EMBL/GenBank/DDBJ whole genome shotgun (WGS) entry which is preliminary data.</text>
</comment>
<evidence type="ECO:0000313" key="2">
    <source>
        <dbReference type="Proteomes" id="UP001056778"/>
    </source>
</evidence>
<keyword evidence="2" id="KW-1185">Reference proteome</keyword>
<protein>
    <submittedName>
        <fullName evidence="1">Nadh-ubiquinone oxidoreductase subunit</fullName>
    </submittedName>
</protein>
<reference evidence="1" key="1">
    <citation type="submission" date="2022-04" db="EMBL/GenBank/DDBJ databases">
        <title>Chromosome-scale genome assembly of Holotrichia oblita Faldermann.</title>
        <authorList>
            <person name="Rongchong L."/>
        </authorList>
    </citation>
    <scope>NUCLEOTIDE SEQUENCE</scope>
    <source>
        <strain evidence="1">81SQS9</strain>
    </source>
</reference>
<dbReference type="EMBL" id="CM043016">
    <property type="protein sequence ID" value="KAI4469261.1"/>
    <property type="molecule type" value="Genomic_DNA"/>
</dbReference>
<proteinExistence type="predicted"/>
<sequence length="170" mass="18597">MAESKPYHYFDTPEGEDVFKKLMVVLKPVALTGIAMATVNVFCFPTPKSYLQIFGKYAYFTLPLVGAASAFVVVSNLGANYRQKDDKLNWVAGAIAAGGIVGAWTRSTQVGSAACMALTLAAVLKKHAVQNGWSIIPEENHNALFASVHGPRYDWTLTKERPRNWTTGEQ</sequence>
<dbReference type="Proteomes" id="UP001056778">
    <property type="component" value="Chromosome 2"/>
</dbReference>
<evidence type="ECO:0000313" key="1">
    <source>
        <dbReference type="EMBL" id="KAI4469261.1"/>
    </source>
</evidence>
<organism evidence="1 2">
    <name type="scientific">Holotrichia oblita</name>
    <name type="common">Chafer beetle</name>
    <dbReference type="NCBI Taxonomy" id="644536"/>
    <lineage>
        <taxon>Eukaryota</taxon>
        <taxon>Metazoa</taxon>
        <taxon>Ecdysozoa</taxon>
        <taxon>Arthropoda</taxon>
        <taxon>Hexapoda</taxon>
        <taxon>Insecta</taxon>
        <taxon>Pterygota</taxon>
        <taxon>Neoptera</taxon>
        <taxon>Endopterygota</taxon>
        <taxon>Coleoptera</taxon>
        <taxon>Polyphaga</taxon>
        <taxon>Scarabaeiformia</taxon>
        <taxon>Scarabaeidae</taxon>
        <taxon>Melolonthinae</taxon>
        <taxon>Holotrichia</taxon>
    </lineage>
</organism>
<accession>A0ACB9TR27</accession>
<name>A0ACB9TR27_HOLOL</name>
<gene>
    <name evidence="1" type="ORF">MML48_2g00001044</name>
</gene>